<dbReference type="Pfam" id="PF03009">
    <property type="entry name" value="GDPD"/>
    <property type="match status" value="1"/>
</dbReference>
<dbReference type="EMBL" id="JBHUCJ010000001">
    <property type="protein sequence ID" value="MFD3221910.1"/>
    <property type="molecule type" value="Genomic_DNA"/>
</dbReference>
<dbReference type="InterPro" id="IPR030395">
    <property type="entry name" value="GP_PDE_dom"/>
</dbReference>
<dbReference type="Gene3D" id="3.20.20.190">
    <property type="entry name" value="Phosphatidylinositol (PI) phosphodiesterase"/>
    <property type="match status" value="1"/>
</dbReference>
<gene>
    <name evidence="2" type="ORF">ACFPK4_00035</name>
</gene>
<dbReference type="Proteomes" id="UP001598201">
    <property type="component" value="Unassembled WGS sequence"/>
</dbReference>
<dbReference type="PANTHER" id="PTHR46320:SF1">
    <property type="entry name" value="GLYCEROPHOSPHODIESTER PHOSPHODIESTERASE 1"/>
    <property type="match status" value="1"/>
</dbReference>
<feature type="domain" description="GP-PDE" evidence="1">
    <location>
        <begin position="219"/>
        <end position="492"/>
    </location>
</feature>
<comment type="caution">
    <text evidence="2">The sequence shown here is derived from an EMBL/GenBank/DDBJ whole genome shotgun (WGS) entry which is preliminary data.</text>
</comment>
<sequence>MFTSQSNVNITYSDTIVITDEAPPANGFKQLTTQTSTQYIPSTEIHSTCNAGQDGQAFSGSVAGYQGSLDIFTAIKGKNVQLYGTSIPGIFYAVKMYSKKCPEMGGYVPPSKDWTFLYDVGDDDEKSCLKSDEPYYFDLAFFMNSDYQPREDTIAIQNIPIQEHGNFKLSGTDGDDAQGKATVETVQFVAELRKNATECPTSATLLNELQNNLAKNNQIVTAQHRGDFNDTQPENSLGAFHLSYDRCRANVETDVRATSDGELVVFHDLNIGKMLEPTYDPIANSGPNVALSSLTLAELQQKYLVNVATRQPTTYTVPTVNQLIDDYIAYNGQSLIYLETKSSSVIMPTALALYNKSVTYSGSNLLQRIIMKVNMAEYPSPDLWNNALINAGIPAGVTIMIDPVITPNDASKINDLPDTTFACPAGISDSKAVCAVRAWANAPATQAPMVSVLIKDSADFEEVSTKQNEQGSYDAPANFQLSNTVSGTVAEMVAVIKGAGKALEIFSPVPDYMLWKNLNFYTETVYDKNIPQDISVREAFYNNDSSCCYRVLDKLSPSTIAAEKNDYRMNLGWLRDIGANVITADDTDSINTYFSGTGVLDRKLTPHVWTPSFYMQSILSWQLGSAVMEGKSLASEKDAYALYNNNDSYAWTYRPDPPIAVMRAGYYAWMSVKRQPDGRVRISPAYNKEQCLRSALSNHSWDYVGWKKDCTSENTLWEMQPKSGSEDWFSLIDAHHMSLGWAYSGKLYYAYSYGYVYVDKPSTLSDPYYWSFGTAI</sequence>
<protein>
    <submittedName>
        <fullName evidence="2">Glycerophosphodiester phosphodiesterase family protein</fullName>
    </submittedName>
</protein>
<dbReference type="SUPFAM" id="SSF51695">
    <property type="entry name" value="PLC-like phosphodiesterases"/>
    <property type="match status" value="1"/>
</dbReference>
<proteinExistence type="predicted"/>
<evidence type="ECO:0000259" key="1">
    <source>
        <dbReference type="PROSITE" id="PS51704"/>
    </source>
</evidence>
<dbReference type="PANTHER" id="PTHR46320">
    <property type="entry name" value="GLYCEROPHOSPHODIESTER PHOSPHODIESTERASE 1"/>
    <property type="match status" value="1"/>
</dbReference>
<organism evidence="2 3">
    <name type="scientific">Rahnella sp. (strain Y9602)</name>
    <dbReference type="NCBI Taxonomy" id="2703885"/>
    <lineage>
        <taxon>Bacteria</taxon>
        <taxon>Pseudomonadati</taxon>
        <taxon>Pseudomonadota</taxon>
        <taxon>Gammaproteobacteria</taxon>
        <taxon>Enterobacterales</taxon>
        <taxon>Yersiniaceae</taxon>
        <taxon>Rahnella</taxon>
    </lineage>
</organism>
<evidence type="ECO:0000313" key="3">
    <source>
        <dbReference type="Proteomes" id="UP001598201"/>
    </source>
</evidence>
<dbReference type="PROSITE" id="PS51704">
    <property type="entry name" value="GP_PDE"/>
    <property type="match status" value="1"/>
</dbReference>
<name>A0ABW6C9F7_RAHSY</name>
<reference evidence="2 3" key="1">
    <citation type="submission" date="2024-09" db="EMBL/GenBank/DDBJ databases">
        <title>Genomes of Rahnella.</title>
        <authorList>
            <person name="Mnguni F.C."/>
            <person name="Shin G.Y."/>
            <person name="Coutinho T."/>
        </authorList>
    </citation>
    <scope>NUCLEOTIDE SEQUENCE [LARGE SCALE GENOMIC DNA]</scope>
    <source>
        <strain evidence="2 3">20WA0057</strain>
    </source>
</reference>
<accession>A0ABW6C9F7</accession>
<dbReference type="InterPro" id="IPR017946">
    <property type="entry name" value="PLC-like_Pdiesterase_TIM-brl"/>
</dbReference>
<evidence type="ECO:0000313" key="2">
    <source>
        <dbReference type="EMBL" id="MFD3221910.1"/>
    </source>
</evidence>
<keyword evidence="3" id="KW-1185">Reference proteome</keyword>